<reference evidence="5 6" key="1">
    <citation type="submission" date="2019-07" db="EMBL/GenBank/DDBJ databases">
        <title>Cryptosporangium phraense sp. nov., isolated from plant litter.</title>
        <authorList>
            <person name="Suriyachadkun C."/>
        </authorList>
    </citation>
    <scope>NUCLEOTIDE SEQUENCE [LARGE SCALE GENOMIC DNA]</scope>
    <source>
        <strain evidence="5 6">A-T 5661</strain>
    </source>
</reference>
<dbReference type="CDD" id="cd01097">
    <property type="entry name" value="Tetrahydromethanopterin_reductase"/>
    <property type="match status" value="1"/>
</dbReference>
<feature type="compositionally biased region" description="Low complexity" evidence="2">
    <location>
        <begin position="283"/>
        <end position="330"/>
    </location>
</feature>
<feature type="domain" description="Luciferase-like" evidence="3">
    <location>
        <begin position="16"/>
        <end position="230"/>
    </location>
</feature>
<dbReference type="InterPro" id="IPR036661">
    <property type="entry name" value="Luciferase-like_sf"/>
</dbReference>
<dbReference type="EMBL" id="VIRS01000065">
    <property type="protein sequence ID" value="TQS39592.1"/>
    <property type="molecule type" value="Genomic_DNA"/>
</dbReference>
<dbReference type="RefSeq" id="WP_142709996.1">
    <property type="nucleotide sequence ID" value="NZ_VIRS01000065.1"/>
</dbReference>
<feature type="region of interest" description="Disordered" evidence="2">
    <location>
        <begin position="278"/>
        <end position="344"/>
    </location>
</feature>
<dbReference type="OrthoDB" id="9775082at2"/>
<dbReference type="Pfam" id="PF01814">
    <property type="entry name" value="Hemerythrin"/>
    <property type="match status" value="1"/>
</dbReference>
<sequence length="533" mass="56196">MTDYGHELLFGTFLTPTAEAPERVVALAQLTEQAGLDLASFQDHPYQSRFLDTWTLLSVVAARTSTLRVVPNVLNLPLRPPAVLAKSVASLDLLTGGRIELGLGSGAFWEGIAALGGRKLTPGQAVDALEEGIEVLRAFWAPGGSVRLPGDYYPVNGAHAGPAPVHDVGIWLGAYKKRMLALTGRVADGWLPSAPYAAPDALPAMNAIIDAAAQEAGRSPGAIRRLYNIGPDFGAEQLAELALEQGISGFITMGDDPDVVRRFAAEIVPAVRDLVDTERARRAATPPADRAAPAATSSATGSAAAPAAAAVGPGPRGAAGASAATSARPVGGPPPGLGVTPTVDDGVRLSSVRLWDEGERPTGPVPDPGLTYTAAQRAAGQHLIDVHDHLRQELATVRDLVEQVADGLTDAGAARSAINAMTMRQNNWTLGTYCESYCRVVTTHHTLEDMALFPRLTRADVALTPVVDRLAAEHVVIHEVLERVDRALVGLVTDEKSIADVRDAVDLLTDTLLSHLSYEERELVEPLARHGVM</sequence>
<feature type="domain" description="Hemerythrin-like" evidence="4">
    <location>
        <begin position="383"/>
        <end position="524"/>
    </location>
</feature>
<dbReference type="SUPFAM" id="SSF51679">
    <property type="entry name" value="Bacterial luciferase-like"/>
    <property type="match status" value="1"/>
</dbReference>
<dbReference type="PANTHER" id="PTHR43244:SF1">
    <property type="entry name" value="5,10-METHYLENETETRAHYDROMETHANOPTERIN REDUCTASE"/>
    <property type="match status" value="1"/>
</dbReference>
<keyword evidence="6" id="KW-1185">Reference proteome</keyword>
<evidence type="ECO:0000256" key="2">
    <source>
        <dbReference type="SAM" id="MobiDB-lite"/>
    </source>
</evidence>
<keyword evidence="1" id="KW-0560">Oxidoreductase</keyword>
<comment type="caution">
    <text evidence="5">The sequence shown here is derived from an EMBL/GenBank/DDBJ whole genome shotgun (WGS) entry which is preliminary data.</text>
</comment>
<gene>
    <name evidence="5" type="ORF">FL583_39210</name>
</gene>
<evidence type="ECO:0000313" key="5">
    <source>
        <dbReference type="EMBL" id="TQS39592.1"/>
    </source>
</evidence>
<accession>A0A545AE41</accession>
<dbReference type="InParanoid" id="A0A545AE41"/>
<dbReference type="InterPro" id="IPR050564">
    <property type="entry name" value="F420-G6PD/mer"/>
</dbReference>
<dbReference type="AlphaFoldDB" id="A0A545AE41"/>
<dbReference type="Proteomes" id="UP000317982">
    <property type="component" value="Unassembled WGS sequence"/>
</dbReference>
<dbReference type="GO" id="GO:0016705">
    <property type="term" value="F:oxidoreductase activity, acting on paired donors, with incorporation or reduction of molecular oxygen"/>
    <property type="evidence" value="ECO:0007669"/>
    <property type="project" value="InterPro"/>
</dbReference>
<evidence type="ECO:0000259" key="3">
    <source>
        <dbReference type="Pfam" id="PF00296"/>
    </source>
</evidence>
<name>A0A545AE41_9ACTN</name>
<dbReference type="PANTHER" id="PTHR43244">
    <property type="match status" value="1"/>
</dbReference>
<organism evidence="5 6">
    <name type="scientific">Cryptosporangium phraense</name>
    <dbReference type="NCBI Taxonomy" id="2593070"/>
    <lineage>
        <taxon>Bacteria</taxon>
        <taxon>Bacillati</taxon>
        <taxon>Actinomycetota</taxon>
        <taxon>Actinomycetes</taxon>
        <taxon>Cryptosporangiales</taxon>
        <taxon>Cryptosporangiaceae</taxon>
        <taxon>Cryptosporangium</taxon>
    </lineage>
</organism>
<protein>
    <submittedName>
        <fullName evidence="5">LLM class flavin-dependent oxidoreductase</fullName>
    </submittedName>
</protein>
<dbReference type="Pfam" id="PF00296">
    <property type="entry name" value="Bac_luciferase"/>
    <property type="match status" value="1"/>
</dbReference>
<evidence type="ECO:0000259" key="4">
    <source>
        <dbReference type="Pfam" id="PF01814"/>
    </source>
</evidence>
<evidence type="ECO:0000256" key="1">
    <source>
        <dbReference type="ARBA" id="ARBA00023002"/>
    </source>
</evidence>
<proteinExistence type="predicted"/>
<dbReference type="Gene3D" id="1.20.120.520">
    <property type="entry name" value="nmb1532 protein domain like"/>
    <property type="match status" value="1"/>
</dbReference>
<dbReference type="InterPro" id="IPR012312">
    <property type="entry name" value="Hemerythrin-like"/>
</dbReference>
<evidence type="ECO:0000313" key="6">
    <source>
        <dbReference type="Proteomes" id="UP000317982"/>
    </source>
</evidence>
<dbReference type="CDD" id="cd12108">
    <property type="entry name" value="Hr-like"/>
    <property type="match status" value="1"/>
</dbReference>
<dbReference type="Gene3D" id="3.20.20.30">
    <property type="entry name" value="Luciferase-like domain"/>
    <property type="match status" value="1"/>
</dbReference>
<dbReference type="InterPro" id="IPR011251">
    <property type="entry name" value="Luciferase-like_dom"/>
</dbReference>